<dbReference type="Proteomes" id="UP000547879">
    <property type="component" value="Unassembled WGS sequence"/>
</dbReference>
<gene>
    <name evidence="1" type="ORF">HNQ72_002065</name>
</gene>
<comment type="caution">
    <text evidence="1">The sequence shown here is derived from an EMBL/GenBank/DDBJ whole genome shotgun (WGS) entry which is preliminary data.</text>
</comment>
<sequence>MQMLFLIALGIVSGTALIAGAIRLALYPPGIFKKAIMAEPLDRPDHALGDAAMYAGSEGSHGSGESHG</sequence>
<organism evidence="1 2">
    <name type="scientific">Rhizobium wenxiniae</name>
    <dbReference type="NCBI Taxonomy" id="1737357"/>
    <lineage>
        <taxon>Bacteria</taxon>
        <taxon>Pseudomonadati</taxon>
        <taxon>Pseudomonadota</taxon>
        <taxon>Alphaproteobacteria</taxon>
        <taxon>Hyphomicrobiales</taxon>
        <taxon>Rhizobiaceae</taxon>
        <taxon>Rhizobium/Agrobacterium group</taxon>
        <taxon>Rhizobium</taxon>
    </lineage>
</organism>
<reference evidence="1 2" key="1">
    <citation type="submission" date="2020-08" db="EMBL/GenBank/DDBJ databases">
        <title>Genomic Encyclopedia of Type Strains, Phase IV (KMG-IV): sequencing the most valuable type-strain genomes for metagenomic binning, comparative biology and taxonomic classification.</title>
        <authorList>
            <person name="Goeker M."/>
        </authorList>
    </citation>
    <scope>NUCLEOTIDE SEQUENCE [LARGE SCALE GENOMIC DNA]</scope>
    <source>
        <strain evidence="1 2">DSM 100734</strain>
    </source>
</reference>
<dbReference type="AlphaFoldDB" id="A0A7W9Y5J9"/>
<protein>
    <submittedName>
        <fullName evidence="1">Uncharacterized protein</fullName>
    </submittedName>
</protein>
<evidence type="ECO:0000313" key="1">
    <source>
        <dbReference type="EMBL" id="MBB6162247.1"/>
    </source>
</evidence>
<evidence type="ECO:0000313" key="2">
    <source>
        <dbReference type="Proteomes" id="UP000547879"/>
    </source>
</evidence>
<dbReference type="RefSeq" id="WP_183992160.1">
    <property type="nucleotide sequence ID" value="NZ_BMHW01000002.1"/>
</dbReference>
<dbReference type="EMBL" id="JACHEG010000002">
    <property type="protein sequence ID" value="MBB6162247.1"/>
    <property type="molecule type" value="Genomic_DNA"/>
</dbReference>
<proteinExistence type="predicted"/>
<accession>A0A7W9Y5J9</accession>
<name>A0A7W9Y5J9_9HYPH</name>
<keyword evidence="2" id="KW-1185">Reference proteome</keyword>